<accession>I0IC99</accession>
<dbReference type="PROSITE" id="PS00665">
    <property type="entry name" value="DHDPS_1"/>
    <property type="match status" value="1"/>
</dbReference>
<evidence type="ECO:0000256" key="5">
    <source>
        <dbReference type="ARBA" id="ARBA00022490"/>
    </source>
</evidence>
<reference evidence="16 17" key="1">
    <citation type="submission" date="2012-02" db="EMBL/GenBank/DDBJ databases">
        <title>Complete genome sequence of Phycisphaera mikurensis NBRC 102666.</title>
        <authorList>
            <person name="Ankai A."/>
            <person name="Hosoyama A."/>
            <person name="Terui Y."/>
            <person name="Sekine M."/>
            <person name="Fukai R."/>
            <person name="Kato Y."/>
            <person name="Nakamura S."/>
            <person name="Yamada-Narita S."/>
            <person name="Kawakoshi A."/>
            <person name="Fukunaga Y."/>
            <person name="Yamazaki S."/>
            <person name="Fujita N."/>
        </authorList>
    </citation>
    <scope>NUCLEOTIDE SEQUENCE [LARGE SCALE GENOMIC DNA]</scope>
    <source>
        <strain evidence="17">NBRC 102666 / KCTC 22515 / FYK2301M01</strain>
    </source>
</reference>
<dbReference type="HOGENOM" id="CLU_049343_7_1_0"/>
<dbReference type="PANTHER" id="PTHR12128">
    <property type="entry name" value="DIHYDRODIPICOLINATE SYNTHASE"/>
    <property type="match status" value="1"/>
</dbReference>
<evidence type="ECO:0000313" key="16">
    <source>
        <dbReference type="EMBL" id="BAM02887.1"/>
    </source>
</evidence>
<dbReference type="InterPro" id="IPR013785">
    <property type="entry name" value="Aldolase_TIM"/>
</dbReference>
<comment type="catalytic activity">
    <reaction evidence="11 12">
        <text>L-aspartate 4-semialdehyde + pyruvate = (2S,4S)-4-hydroxy-2,3,4,5-tetrahydrodipicolinate + H2O + H(+)</text>
        <dbReference type="Rhea" id="RHEA:34171"/>
        <dbReference type="ChEBI" id="CHEBI:15361"/>
        <dbReference type="ChEBI" id="CHEBI:15377"/>
        <dbReference type="ChEBI" id="CHEBI:15378"/>
        <dbReference type="ChEBI" id="CHEBI:67139"/>
        <dbReference type="ChEBI" id="CHEBI:537519"/>
        <dbReference type="EC" id="4.3.3.7"/>
    </reaction>
</comment>
<dbReference type="PATRIC" id="fig|1142394.8.peg.751"/>
<feature type="site" description="Part of a proton relay during catalysis" evidence="12">
    <location>
        <position position="109"/>
    </location>
</feature>
<evidence type="ECO:0000256" key="4">
    <source>
        <dbReference type="ARBA" id="ARBA00012086"/>
    </source>
</evidence>
<evidence type="ECO:0000256" key="3">
    <source>
        <dbReference type="ARBA" id="ARBA00007592"/>
    </source>
</evidence>
<dbReference type="NCBIfam" id="TIGR00674">
    <property type="entry name" value="dapA"/>
    <property type="match status" value="1"/>
</dbReference>
<comment type="pathway">
    <text evidence="2 12">Amino-acid biosynthesis; L-lysine biosynthesis via DAP pathway; (S)-tetrahydrodipicolinate from L-aspartate: step 3/4.</text>
</comment>
<dbReference type="GO" id="GO:0009089">
    <property type="term" value="P:lysine biosynthetic process via diaminopimelate"/>
    <property type="evidence" value="ECO:0007669"/>
    <property type="project" value="UniProtKB-UniRule"/>
</dbReference>
<dbReference type="eggNOG" id="COG0329">
    <property type="taxonomic scope" value="Bacteria"/>
</dbReference>
<proteinExistence type="inferred from homology"/>
<keyword evidence="5 12" id="KW-0963">Cytoplasm</keyword>
<feature type="binding site" evidence="12 15">
    <location>
        <position position="46"/>
    </location>
    <ligand>
        <name>pyruvate</name>
        <dbReference type="ChEBI" id="CHEBI:15361"/>
    </ligand>
</feature>
<evidence type="ECO:0000256" key="10">
    <source>
        <dbReference type="ARBA" id="ARBA00023270"/>
    </source>
</evidence>
<evidence type="ECO:0000256" key="6">
    <source>
        <dbReference type="ARBA" id="ARBA00022605"/>
    </source>
</evidence>
<dbReference type="EMBL" id="AP012338">
    <property type="protein sequence ID" value="BAM02887.1"/>
    <property type="molecule type" value="Genomic_DNA"/>
</dbReference>
<dbReference type="GO" id="GO:0008840">
    <property type="term" value="F:4-hydroxy-tetrahydrodipicolinate synthase activity"/>
    <property type="evidence" value="ECO:0007669"/>
    <property type="project" value="UniProtKB-UniRule"/>
</dbReference>
<organism evidence="16 17">
    <name type="scientific">Phycisphaera mikurensis (strain NBRC 102666 / KCTC 22515 / FYK2301M01)</name>
    <dbReference type="NCBI Taxonomy" id="1142394"/>
    <lineage>
        <taxon>Bacteria</taxon>
        <taxon>Pseudomonadati</taxon>
        <taxon>Planctomycetota</taxon>
        <taxon>Phycisphaerae</taxon>
        <taxon>Phycisphaerales</taxon>
        <taxon>Phycisphaeraceae</taxon>
        <taxon>Phycisphaera</taxon>
    </lineage>
</organism>
<comment type="similarity">
    <text evidence="3 12 13">Belongs to the DapA family.</text>
</comment>
<dbReference type="Pfam" id="PF00701">
    <property type="entry name" value="DHDPS"/>
    <property type="match status" value="1"/>
</dbReference>
<comment type="subunit">
    <text evidence="12">Homotetramer; dimer of dimers.</text>
</comment>
<evidence type="ECO:0000256" key="8">
    <source>
        <dbReference type="ARBA" id="ARBA00023154"/>
    </source>
</evidence>
<evidence type="ECO:0000256" key="13">
    <source>
        <dbReference type="PIRNR" id="PIRNR001365"/>
    </source>
</evidence>
<dbReference type="InterPro" id="IPR002220">
    <property type="entry name" value="DapA-like"/>
</dbReference>
<dbReference type="SMART" id="SM01130">
    <property type="entry name" value="DHDPS"/>
    <property type="match status" value="1"/>
</dbReference>
<dbReference type="GO" id="GO:0019877">
    <property type="term" value="P:diaminopimelate biosynthetic process"/>
    <property type="evidence" value="ECO:0007669"/>
    <property type="project" value="UniProtKB-UniRule"/>
</dbReference>
<evidence type="ECO:0000256" key="12">
    <source>
        <dbReference type="HAMAP-Rule" id="MF_00418"/>
    </source>
</evidence>
<dbReference type="Gene3D" id="3.20.20.70">
    <property type="entry name" value="Aldolase class I"/>
    <property type="match status" value="1"/>
</dbReference>
<protein>
    <recommendedName>
        <fullName evidence="4 12">4-hydroxy-tetrahydrodipicolinate synthase</fullName>
        <shortName evidence="12">HTPA synthase</shortName>
        <ecNumber evidence="4 12">4.3.3.7</ecNumber>
    </recommendedName>
</protein>
<dbReference type="RefSeq" id="WP_014436107.1">
    <property type="nucleotide sequence ID" value="NC_017080.1"/>
</dbReference>
<evidence type="ECO:0000256" key="9">
    <source>
        <dbReference type="ARBA" id="ARBA00023239"/>
    </source>
</evidence>
<evidence type="ECO:0000256" key="11">
    <source>
        <dbReference type="ARBA" id="ARBA00047836"/>
    </source>
</evidence>
<evidence type="ECO:0000256" key="1">
    <source>
        <dbReference type="ARBA" id="ARBA00003294"/>
    </source>
</evidence>
<evidence type="ECO:0000256" key="7">
    <source>
        <dbReference type="ARBA" id="ARBA00022915"/>
    </source>
</evidence>
<dbReference type="AlphaFoldDB" id="I0IC99"/>
<dbReference type="EC" id="4.3.3.7" evidence="4 12"/>
<keyword evidence="7 12" id="KW-0220">Diaminopimelate biosynthesis</keyword>
<evidence type="ECO:0000313" key="17">
    <source>
        <dbReference type="Proteomes" id="UP000007881"/>
    </source>
</evidence>
<dbReference type="STRING" id="1142394.PSMK_07280"/>
<comment type="caution">
    <text evidence="12">Was originally thought to be a dihydrodipicolinate synthase (DHDPS), catalyzing the condensation of (S)-aspartate-beta-semialdehyde [(S)-ASA] and pyruvate to dihydrodipicolinate (DHDP). However, it was shown in E.coli that the product of the enzymatic reaction is not dihydrodipicolinate but in fact (4S)-4-hydroxy-2,3,4,5-tetrahydro-(2S)-dipicolinic acid (HTPA), and that the consecutive dehydration reaction leading to DHDP is not spontaneous but catalyzed by DapB.</text>
</comment>
<feature type="site" description="Part of a proton relay during catalysis" evidence="12">
    <location>
        <position position="45"/>
    </location>
</feature>
<name>I0IC99_PHYMF</name>
<dbReference type="GO" id="GO:0005829">
    <property type="term" value="C:cytosol"/>
    <property type="evidence" value="ECO:0007669"/>
    <property type="project" value="TreeGrafter"/>
</dbReference>
<dbReference type="PANTHER" id="PTHR12128:SF66">
    <property type="entry name" value="4-HYDROXY-2-OXOGLUTARATE ALDOLASE, MITOCHONDRIAL"/>
    <property type="match status" value="1"/>
</dbReference>
<dbReference type="Proteomes" id="UP000007881">
    <property type="component" value="Chromosome"/>
</dbReference>
<dbReference type="PIRSF" id="PIRSF001365">
    <property type="entry name" value="DHDPS"/>
    <property type="match status" value="1"/>
</dbReference>
<feature type="active site" description="Schiff-base intermediate with substrate" evidence="12 14">
    <location>
        <position position="163"/>
    </location>
</feature>
<dbReference type="InterPro" id="IPR020624">
    <property type="entry name" value="Schiff_base-form_aldolases_CS"/>
</dbReference>
<comment type="function">
    <text evidence="1 12">Catalyzes the condensation of (S)-aspartate-beta-semialdehyde [(S)-ASA] and pyruvate to 4-hydroxy-tetrahydrodipicolinate (HTPA).</text>
</comment>
<dbReference type="InterPro" id="IPR005263">
    <property type="entry name" value="DapA"/>
</dbReference>
<keyword evidence="6 12" id="KW-0028">Amino-acid biosynthesis</keyword>
<dbReference type="UniPathway" id="UPA00034">
    <property type="reaction ID" value="UER00017"/>
</dbReference>
<dbReference type="SUPFAM" id="SSF51569">
    <property type="entry name" value="Aldolase"/>
    <property type="match status" value="1"/>
</dbReference>
<keyword evidence="17" id="KW-1185">Reference proteome</keyword>
<evidence type="ECO:0000256" key="2">
    <source>
        <dbReference type="ARBA" id="ARBA00005120"/>
    </source>
</evidence>
<comment type="subcellular location">
    <subcellularLocation>
        <location evidence="12">Cytoplasm</location>
    </subcellularLocation>
</comment>
<dbReference type="CDD" id="cd00950">
    <property type="entry name" value="DHDPS"/>
    <property type="match status" value="1"/>
</dbReference>
<dbReference type="HAMAP" id="MF_00418">
    <property type="entry name" value="DapA"/>
    <property type="match status" value="1"/>
</dbReference>
<dbReference type="OrthoDB" id="9782828at2"/>
<feature type="active site" description="Proton donor/acceptor" evidence="12 14">
    <location>
        <position position="135"/>
    </location>
</feature>
<keyword evidence="9 12" id="KW-0456">Lyase</keyword>
<evidence type="ECO:0000256" key="14">
    <source>
        <dbReference type="PIRSR" id="PIRSR001365-1"/>
    </source>
</evidence>
<keyword evidence="8 12" id="KW-0457">Lysine biosynthesis</keyword>
<dbReference type="KEGG" id="phm:PSMK_07280"/>
<gene>
    <name evidence="12 16" type="primary">dapA</name>
    <name evidence="16" type="ordered locus">PSMK_07280</name>
</gene>
<evidence type="ECO:0000256" key="15">
    <source>
        <dbReference type="PIRSR" id="PIRSR001365-2"/>
    </source>
</evidence>
<dbReference type="PRINTS" id="PR00146">
    <property type="entry name" value="DHPICSNTHASE"/>
</dbReference>
<feature type="binding site" evidence="12 15">
    <location>
        <position position="205"/>
    </location>
    <ligand>
        <name>pyruvate</name>
        <dbReference type="ChEBI" id="CHEBI:15361"/>
    </ligand>
</feature>
<keyword evidence="10 12" id="KW-0704">Schiff base</keyword>
<sequence>MFKPAGTFTALITPFRGDEVDFEALRQNVKAQADAGITGVVPCGTTGESPTLSHAEHREVIERTIAAAAGTGMTVMAGTGSNATKEAIDLTRAAKESGADASLLVNPYYNKPSQEGLYAHVMAVADAVEIPIVLYNIPGRTGVTMLPETIERLAAHPHVVADKEATGSLDVASEIRHRCGDGFAVLSGDDSLTLPLMSVGGTGVVSVLSNLFPAEVKRLVDAAAAGDFAGALAQHVKLFPLFRAVLSMAVNPVVIKTAMRQAGLDTGGLRLPLTGMSPPAEAELQRIVGETRSRLG</sequence>